<gene>
    <name evidence="1" type="ORF">EP51_13920</name>
</gene>
<protein>
    <submittedName>
        <fullName evidence="1">Uncharacterized protein</fullName>
    </submittedName>
</protein>
<dbReference type="Proteomes" id="UP000028488">
    <property type="component" value="Chromosome"/>
</dbReference>
<sequence>MSPISSIEVARARRSRRVLFVGNPTRYADVSQWAMVRQWVALHGLEPIRELEGDVLCVIVTEDILDGRCSQKESAAVQHARALGVPCISVHDTTLIWQVTARVRARMGRSQVGASAKPHSDGA</sequence>
<dbReference type="AlphaFoldDB" id="A0A076EIY3"/>
<name>A0A076EIY3_RHOOP</name>
<accession>A0A076EIY3</accession>
<proteinExistence type="predicted"/>
<dbReference type="eggNOG" id="ENOG5031Y1P">
    <property type="taxonomic scope" value="Bacteria"/>
</dbReference>
<evidence type="ECO:0000313" key="1">
    <source>
        <dbReference type="EMBL" id="AII05656.1"/>
    </source>
</evidence>
<organism evidence="1 2">
    <name type="scientific">Rhodococcus opacus</name>
    <name type="common">Nocardia opaca</name>
    <dbReference type="NCBI Taxonomy" id="37919"/>
    <lineage>
        <taxon>Bacteria</taxon>
        <taxon>Bacillati</taxon>
        <taxon>Actinomycetota</taxon>
        <taxon>Actinomycetes</taxon>
        <taxon>Mycobacteriales</taxon>
        <taxon>Nocardiaceae</taxon>
        <taxon>Rhodococcus</taxon>
    </lineage>
</organism>
<reference evidence="1 2" key="1">
    <citation type="submission" date="2014-07" db="EMBL/GenBank/DDBJ databases">
        <title>Genome Sequence of Rhodococcus opacus Strain R7, a Biodegrader of Mono- and Polycyclic Aromatic Hydrocarbons.</title>
        <authorList>
            <person name="Di Gennaro P."/>
            <person name="Zampolli J."/>
            <person name="Presti I."/>
            <person name="Cappelletti M."/>
            <person name="D'Ursi P."/>
            <person name="Orro A."/>
            <person name="Mezzelani A."/>
            <person name="Milanesi L."/>
        </authorList>
    </citation>
    <scope>NUCLEOTIDE SEQUENCE [LARGE SCALE GENOMIC DNA]</scope>
    <source>
        <strain evidence="1 2">R7</strain>
    </source>
</reference>
<evidence type="ECO:0000313" key="2">
    <source>
        <dbReference type="Proteomes" id="UP000028488"/>
    </source>
</evidence>
<dbReference type="RefSeq" id="WP_128639598.1">
    <property type="nucleotide sequence ID" value="NZ_CP008947.1"/>
</dbReference>
<dbReference type="EMBL" id="CP008947">
    <property type="protein sequence ID" value="AII05656.1"/>
    <property type="molecule type" value="Genomic_DNA"/>
</dbReference>